<gene>
    <name evidence="3" type="ORF">SAMN02745217_02496</name>
</gene>
<dbReference type="EMBL" id="FRFD01000007">
    <property type="protein sequence ID" value="SHO49912.1"/>
    <property type="molecule type" value="Genomic_DNA"/>
</dbReference>
<dbReference type="Pfam" id="PF13541">
    <property type="entry name" value="ChlI"/>
    <property type="match status" value="1"/>
</dbReference>
<dbReference type="InterPro" id="IPR003593">
    <property type="entry name" value="AAA+_ATPase"/>
</dbReference>
<dbReference type="Proteomes" id="UP000184612">
    <property type="component" value="Unassembled WGS sequence"/>
</dbReference>
<dbReference type="STRING" id="1121345.SAMN02745217_02496"/>
<accession>A0A1M7YBC6</accession>
<proteinExistence type="inferred from homology"/>
<keyword evidence="4" id="KW-1185">Reference proteome</keyword>
<dbReference type="InterPro" id="IPR020568">
    <property type="entry name" value="Ribosomal_Su5_D2-typ_SF"/>
</dbReference>
<dbReference type="InterPro" id="IPR027417">
    <property type="entry name" value="P-loop_NTPase"/>
</dbReference>
<name>A0A1M7YBC6_9FIRM</name>
<evidence type="ECO:0000256" key="1">
    <source>
        <dbReference type="ARBA" id="ARBA00006354"/>
    </source>
</evidence>
<dbReference type="OrthoDB" id="9813147at2"/>
<dbReference type="Pfam" id="PF01078">
    <property type="entry name" value="Mg_chelatase"/>
    <property type="match status" value="1"/>
</dbReference>
<dbReference type="InterPro" id="IPR045006">
    <property type="entry name" value="CHLI-like"/>
</dbReference>
<dbReference type="PANTHER" id="PTHR32039:SF7">
    <property type="entry name" value="COMPETENCE PROTEIN COMM"/>
    <property type="match status" value="1"/>
</dbReference>
<dbReference type="PANTHER" id="PTHR32039">
    <property type="entry name" value="MAGNESIUM-CHELATASE SUBUNIT CHLI"/>
    <property type="match status" value="1"/>
</dbReference>
<dbReference type="SUPFAM" id="SSF52540">
    <property type="entry name" value="P-loop containing nucleoside triphosphate hydrolases"/>
    <property type="match status" value="1"/>
</dbReference>
<evidence type="ECO:0000313" key="4">
    <source>
        <dbReference type="Proteomes" id="UP000184612"/>
    </source>
</evidence>
<evidence type="ECO:0000259" key="2">
    <source>
        <dbReference type="SMART" id="SM00382"/>
    </source>
</evidence>
<evidence type="ECO:0000313" key="3">
    <source>
        <dbReference type="EMBL" id="SHO49912.1"/>
    </source>
</evidence>
<dbReference type="InterPro" id="IPR004482">
    <property type="entry name" value="Mg_chelat-rel"/>
</dbReference>
<dbReference type="CDD" id="cd00009">
    <property type="entry name" value="AAA"/>
    <property type="match status" value="1"/>
</dbReference>
<dbReference type="SMART" id="SM00382">
    <property type="entry name" value="AAA"/>
    <property type="match status" value="1"/>
</dbReference>
<dbReference type="Pfam" id="PF13335">
    <property type="entry name" value="Mg_chelatase_C"/>
    <property type="match status" value="1"/>
</dbReference>
<dbReference type="InterPro" id="IPR000523">
    <property type="entry name" value="Mg_chelatse_chII-like_cat_dom"/>
</dbReference>
<reference evidence="3 4" key="1">
    <citation type="submission" date="2016-12" db="EMBL/GenBank/DDBJ databases">
        <authorList>
            <person name="Song W.-J."/>
            <person name="Kurnit D.M."/>
        </authorList>
    </citation>
    <scope>NUCLEOTIDE SEQUENCE [LARGE SCALE GENOMIC DNA]</scope>
    <source>
        <strain evidence="3 4">DSM 12503</strain>
    </source>
</reference>
<protein>
    <submittedName>
        <fullName evidence="3">Magnesium chelatase family protein</fullName>
    </submittedName>
</protein>
<dbReference type="GO" id="GO:0005524">
    <property type="term" value="F:ATP binding"/>
    <property type="evidence" value="ECO:0007669"/>
    <property type="project" value="InterPro"/>
</dbReference>
<dbReference type="SUPFAM" id="SSF54211">
    <property type="entry name" value="Ribosomal protein S5 domain 2-like"/>
    <property type="match status" value="1"/>
</dbReference>
<dbReference type="Gene3D" id="3.40.50.300">
    <property type="entry name" value="P-loop containing nucleotide triphosphate hydrolases"/>
    <property type="match status" value="1"/>
</dbReference>
<comment type="similarity">
    <text evidence="1">Belongs to the Mg-chelatase subunits D/I family. ComM subfamily.</text>
</comment>
<sequence length="511" mass="57630">MFSKVFSGAVHGIESRVVTVEADISDGLPVFDLVGYLGSEVREARERVRISLKNSGYRLPAKRITINLSPADMRKEGTAFDLPIAVAVLVSLGFLTEDSLKDSLFIGELSLSGEIKKVNGVLPIVYMAYEQGFKRCFVPAANVREGAVVQGIEVYGAENLIQLAGFLNKKIPLEPCMIKKEELKQGKEPYEVDFSDILGQELAKRAIEIAACGMHNILLIGPPGSGKTMLARRIPTVLPELSFEESLEISKIYSVSGLLNNNQSLIRNRPFRSPHHTITATALTGGGRFPMPGEISLSHLGVLFLDEFPEFNRNTIEILRQPLEENEITITRLTGTYRYPANLMLCAAMNPCNCGYYPDRSKCRCSSSQVRHYLGKISRPLLDRIDISIEVPQTDYKELNKQGKNETSASIRERIKRGRNMQYARYRNENIQFNSELSSKMLTSFCRLGKEEERIMEEAYNRLNLSARAYHRILKVARTIADLEEEECIGIRHISEAICYRSMDKKYWEQL</sequence>
<dbReference type="NCBIfam" id="TIGR00368">
    <property type="entry name" value="YifB family Mg chelatase-like AAA ATPase"/>
    <property type="match status" value="1"/>
</dbReference>
<dbReference type="AlphaFoldDB" id="A0A1M7YBC6"/>
<dbReference type="RefSeq" id="WP_073589190.1">
    <property type="nucleotide sequence ID" value="NZ_FRFD01000007.1"/>
</dbReference>
<dbReference type="InterPro" id="IPR014721">
    <property type="entry name" value="Ribsml_uS5_D2-typ_fold_subgr"/>
</dbReference>
<organism evidence="3 4">
    <name type="scientific">Anaerocolumna xylanovorans DSM 12503</name>
    <dbReference type="NCBI Taxonomy" id="1121345"/>
    <lineage>
        <taxon>Bacteria</taxon>
        <taxon>Bacillati</taxon>
        <taxon>Bacillota</taxon>
        <taxon>Clostridia</taxon>
        <taxon>Lachnospirales</taxon>
        <taxon>Lachnospiraceae</taxon>
        <taxon>Anaerocolumna</taxon>
    </lineage>
</organism>
<dbReference type="InterPro" id="IPR025158">
    <property type="entry name" value="Mg_chelat-rel_C"/>
</dbReference>
<feature type="domain" description="AAA+ ATPase" evidence="2">
    <location>
        <begin position="213"/>
        <end position="395"/>
    </location>
</feature>
<dbReference type="Gene3D" id="3.30.230.10">
    <property type="match status" value="1"/>
</dbReference>